<protein>
    <submittedName>
        <fullName evidence="1">Uncharacterized protein</fullName>
    </submittedName>
</protein>
<dbReference type="HOGENOM" id="CLU_1678536_0_0_1"/>
<organism evidence="1 2">
    <name type="scientific">Pestalotiopsis fici (strain W106-1 / CGMCC3.15140)</name>
    <dbReference type="NCBI Taxonomy" id="1229662"/>
    <lineage>
        <taxon>Eukaryota</taxon>
        <taxon>Fungi</taxon>
        <taxon>Dikarya</taxon>
        <taxon>Ascomycota</taxon>
        <taxon>Pezizomycotina</taxon>
        <taxon>Sordariomycetes</taxon>
        <taxon>Xylariomycetidae</taxon>
        <taxon>Amphisphaeriales</taxon>
        <taxon>Sporocadaceae</taxon>
        <taxon>Pestalotiopsis</taxon>
    </lineage>
</organism>
<keyword evidence="2" id="KW-1185">Reference proteome</keyword>
<dbReference type="InParanoid" id="W3XBP5"/>
<evidence type="ECO:0000313" key="1">
    <source>
        <dbReference type="EMBL" id="ETS83449.1"/>
    </source>
</evidence>
<reference evidence="2" key="1">
    <citation type="journal article" date="2015" name="BMC Genomics">
        <title>Genomic and transcriptomic analysis of the endophytic fungus Pestalotiopsis fici reveals its lifestyle and high potential for synthesis of natural products.</title>
        <authorList>
            <person name="Wang X."/>
            <person name="Zhang X."/>
            <person name="Liu L."/>
            <person name="Xiang M."/>
            <person name="Wang W."/>
            <person name="Sun X."/>
            <person name="Che Y."/>
            <person name="Guo L."/>
            <person name="Liu G."/>
            <person name="Guo L."/>
            <person name="Wang C."/>
            <person name="Yin W.B."/>
            <person name="Stadler M."/>
            <person name="Zhang X."/>
            <person name="Liu X."/>
        </authorList>
    </citation>
    <scope>NUCLEOTIDE SEQUENCE [LARGE SCALE GENOMIC DNA]</scope>
    <source>
        <strain evidence="2">W106-1 / CGMCC3.15140</strain>
    </source>
</reference>
<dbReference type="RefSeq" id="XP_007832097.1">
    <property type="nucleotide sequence ID" value="XM_007833906.1"/>
</dbReference>
<name>W3XBP5_PESFW</name>
<dbReference type="Proteomes" id="UP000030651">
    <property type="component" value="Unassembled WGS sequence"/>
</dbReference>
<proteinExistence type="predicted"/>
<dbReference type="EMBL" id="KI912111">
    <property type="protein sequence ID" value="ETS83449.1"/>
    <property type="molecule type" value="Genomic_DNA"/>
</dbReference>
<dbReference type="AlphaFoldDB" id="W3XBP5"/>
<dbReference type="OrthoDB" id="10387250at2759"/>
<evidence type="ECO:0000313" key="2">
    <source>
        <dbReference type="Proteomes" id="UP000030651"/>
    </source>
</evidence>
<gene>
    <name evidence="1" type="ORF">PFICI_05325</name>
</gene>
<accession>W3XBP5</accession>
<dbReference type="KEGG" id="pfy:PFICI_05325"/>
<sequence length="157" mass="17933">MADPLSAVASIISITDFGVKGVNSLRHLYRSYKDAPKQMEQLRNEAPAHWAFMMQLGQVFDAAAEMGDDDFSRMIFELGEQGNTFLNEIDKLLANDEQLDATTRQKRTRRDFIGAKLRHFAKRCELRSKHRLALAQKKNFENLRGSMNSILLAQSTR</sequence>
<dbReference type="GeneID" id="19270338"/>